<evidence type="ECO:0000256" key="2">
    <source>
        <dbReference type="ARBA" id="ARBA00022448"/>
    </source>
</evidence>
<dbReference type="Proteomes" id="UP000252355">
    <property type="component" value="Unassembled WGS sequence"/>
</dbReference>
<name>A0A367ZTB3_9BACT</name>
<keyword evidence="2 7" id="KW-0813">Transport</keyword>
<dbReference type="InterPro" id="IPR035906">
    <property type="entry name" value="MetI-like_sf"/>
</dbReference>
<reference evidence="9 10" key="1">
    <citation type="submission" date="2018-05" db="EMBL/GenBank/DDBJ databases">
        <title>A metagenomic window into the 2 km-deep terrestrial subsurface aquifer revealed taxonomically and functionally diverse microbial community comprising novel uncultured bacterial lineages.</title>
        <authorList>
            <person name="Kadnikov V.V."/>
            <person name="Mardanov A.V."/>
            <person name="Beletsky A.V."/>
            <person name="Banks D."/>
            <person name="Pimenov N.V."/>
            <person name="Frank Y.A."/>
            <person name="Karnachuk O.V."/>
            <person name="Ravin N.V."/>
        </authorList>
    </citation>
    <scope>NUCLEOTIDE SEQUENCE [LARGE SCALE GENOMIC DNA]</scope>
    <source>
        <strain evidence="9">BY5</strain>
    </source>
</reference>
<dbReference type="AlphaFoldDB" id="A0A367ZTB3"/>
<keyword evidence="4 7" id="KW-0812">Transmembrane</keyword>
<dbReference type="CDD" id="cd06261">
    <property type="entry name" value="TM_PBP2"/>
    <property type="match status" value="1"/>
</dbReference>
<gene>
    <name evidence="9" type="ORF">OZSIB_2464</name>
</gene>
<feature type="transmembrane region" description="Helical" evidence="7">
    <location>
        <begin position="23"/>
        <end position="42"/>
    </location>
</feature>
<protein>
    <submittedName>
        <fullName evidence="9">Taurine transport system permease protein TauC</fullName>
    </submittedName>
</protein>
<feature type="transmembrane region" description="Helical" evidence="7">
    <location>
        <begin position="361"/>
        <end position="379"/>
    </location>
</feature>
<evidence type="ECO:0000256" key="4">
    <source>
        <dbReference type="ARBA" id="ARBA00022692"/>
    </source>
</evidence>
<sequence>MDVARYLDSFFRIRVKVPSTESAVLGLLPVLGILLLWTFATWGSTERVRLPEGKLGDDAAAPHAGLRCDDGTAYVVPGFRLQVDEVDSFLVGTVASYPLKGLPSREVEGGVRVRLRRGRFLGTEAHDIAVTSGAETPPIGRGGSRLPAPPATLTVTLWVYAFENVETRLISAAILPSPGEVVRSIRSLWYDRRPFWNVGHSFKRVALGFLVALLVTFPLGIFMGSFSRWKSLFAPLMTFGGYLPIPTLVPLTMSLFGTSELQKVMFLALGFGIYLLPLFVKAIEEVDNVYLQTAYTLGATRAQAVWHVLLGIAWPNIYDAMRMGFGIGWGYIILAEMVDMGSGGVGAMILVSQRQGPREHIYLVLLIIVLIAFVTDKLWEWGGDWAFPYRRMKR</sequence>
<accession>A0A367ZTB3</accession>
<feature type="transmembrane region" description="Helical" evidence="7">
    <location>
        <begin position="232"/>
        <end position="252"/>
    </location>
</feature>
<evidence type="ECO:0000256" key="6">
    <source>
        <dbReference type="ARBA" id="ARBA00023136"/>
    </source>
</evidence>
<proteinExistence type="inferred from homology"/>
<dbReference type="EMBL" id="QOQW01000003">
    <property type="protein sequence ID" value="RCK81087.1"/>
    <property type="molecule type" value="Genomic_DNA"/>
</dbReference>
<comment type="subcellular location">
    <subcellularLocation>
        <location evidence="1 7">Cell membrane</location>
        <topology evidence="1 7">Multi-pass membrane protein</topology>
    </subcellularLocation>
</comment>
<evidence type="ECO:0000256" key="5">
    <source>
        <dbReference type="ARBA" id="ARBA00022989"/>
    </source>
</evidence>
<dbReference type="PROSITE" id="PS50928">
    <property type="entry name" value="ABC_TM1"/>
    <property type="match status" value="1"/>
</dbReference>
<dbReference type="PANTHER" id="PTHR30151:SF0">
    <property type="entry name" value="ABC TRANSPORTER PERMEASE PROTEIN MJ0413-RELATED"/>
    <property type="match status" value="1"/>
</dbReference>
<dbReference type="GO" id="GO:0055085">
    <property type="term" value="P:transmembrane transport"/>
    <property type="evidence" value="ECO:0007669"/>
    <property type="project" value="InterPro"/>
</dbReference>
<feature type="transmembrane region" description="Helical" evidence="7">
    <location>
        <begin position="264"/>
        <end position="283"/>
    </location>
</feature>
<keyword evidence="5 7" id="KW-1133">Transmembrane helix</keyword>
<keyword evidence="6 7" id="KW-0472">Membrane</keyword>
<evidence type="ECO:0000256" key="7">
    <source>
        <dbReference type="RuleBase" id="RU363032"/>
    </source>
</evidence>
<comment type="similarity">
    <text evidence="7">Belongs to the binding-protein-dependent transport system permease family.</text>
</comment>
<organism evidence="9 10">
    <name type="scientific">Candidatus Ozemobacter sibiricus</name>
    <dbReference type="NCBI Taxonomy" id="2268124"/>
    <lineage>
        <taxon>Bacteria</taxon>
        <taxon>Candidatus Ozemobacteria</taxon>
        <taxon>Candidatus Ozemobacterales</taxon>
        <taxon>Candidatus Ozemobacteraceae</taxon>
        <taxon>Candidatus Ozemobacter</taxon>
    </lineage>
</organism>
<feature type="domain" description="ABC transmembrane type-1" evidence="8">
    <location>
        <begin position="198"/>
        <end position="379"/>
    </location>
</feature>
<comment type="caution">
    <text evidence="9">The sequence shown here is derived from an EMBL/GenBank/DDBJ whole genome shotgun (WGS) entry which is preliminary data.</text>
</comment>
<dbReference type="SUPFAM" id="SSF161098">
    <property type="entry name" value="MetI-like"/>
    <property type="match status" value="1"/>
</dbReference>
<dbReference type="Pfam" id="PF00528">
    <property type="entry name" value="BPD_transp_1"/>
    <property type="match status" value="1"/>
</dbReference>
<dbReference type="GO" id="GO:0005886">
    <property type="term" value="C:plasma membrane"/>
    <property type="evidence" value="ECO:0007669"/>
    <property type="project" value="UniProtKB-SubCell"/>
</dbReference>
<evidence type="ECO:0000256" key="3">
    <source>
        <dbReference type="ARBA" id="ARBA00022475"/>
    </source>
</evidence>
<dbReference type="InterPro" id="IPR000515">
    <property type="entry name" value="MetI-like"/>
</dbReference>
<feature type="transmembrane region" description="Helical" evidence="7">
    <location>
        <begin position="328"/>
        <end position="349"/>
    </location>
</feature>
<evidence type="ECO:0000313" key="10">
    <source>
        <dbReference type="Proteomes" id="UP000252355"/>
    </source>
</evidence>
<evidence type="ECO:0000259" key="8">
    <source>
        <dbReference type="PROSITE" id="PS50928"/>
    </source>
</evidence>
<feature type="transmembrane region" description="Helical" evidence="7">
    <location>
        <begin position="205"/>
        <end position="226"/>
    </location>
</feature>
<evidence type="ECO:0000256" key="1">
    <source>
        <dbReference type="ARBA" id="ARBA00004651"/>
    </source>
</evidence>
<dbReference type="PANTHER" id="PTHR30151">
    <property type="entry name" value="ALKANE SULFONATE ABC TRANSPORTER-RELATED, MEMBRANE SUBUNIT"/>
    <property type="match status" value="1"/>
</dbReference>
<dbReference type="Gene3D" id="1.10.3720.10">
    <property type="entry name" value="MetI-like"/>
    <property type="match status" value="1"/>
</dbReference>
<keyword evidence="3" id="KW-1003">Cell membrane</keyword>
<evidence type="ECO:0000313" key="9">
    <source>
        <dbReference type="EMBL" id="RCK81087.1"/>
    </source>
</evidence>